<reference evidence="2" key="1">
    <citation type="submission" date="2023-11" db="EMBL/GenBank/DDBJ databases">
        <title>The genome sequences of three competitors of mushroom-forming fungi.</title>
        <authorList>
            <person name="Beijen E."/>
            <person name="Ohm R.A."/>
        </authorList>
    </citation>
    <scope>NUCLEOTIDE SEQUENCE</scope>
    <source>
        <strain evidence="2">CBS 100526</strain>
    </source>
</reference>
<feature type="region of interest" description="Disordered" evidence="1">
    <location>
        <begin position="508"/>
        <end position="639"/>
    </location>
</feature>
<evidence type="ECO:0000256" key="1">
    <source>
        <dbReference type="SAM" id="MobiDB-lite"/>
    </source>
</evidence>
<feature type="region of interest" description="Disordered" evidence="1">
    <location>
        <begin position="309"/>
        <end position="333"/>
    </location>
</feature>
<feature type="compositionally biased region" description="Low complexity" evidence="1">
    <location>
        <begin position="604"/>
        <end position="616"/>
    </location>
</feature>
<feature type="region of interest" description="Disordered" evidence="1">
    <location>
        <begin position="22"/>
        <end position="63"/>
    </location>
</feature>
<evidence type="ECO:0000313" key="2">
    <source>
        <dbReference type="EMBL" id="KAK4084260.1"/>
    </source>
</evidence>
<keyword evidence="3" id="KW-1185">Reference proteome</keyword>
<gene>
    <name evidence="2" type="ORF">Triagg1_740</name>
</gene>
<proteinExistence type="predicted"/>
<dbReference type="GeneID" id="87922036"/>
<dbReference type="EMBL" id="JAWRVG010000002">
    <property type="protein sequence ID" value="KAK4084260.1"/>
    <property type="molecule type" value="Genomic_DNA"/>
</dbReference>
<evidence type="ECO:0000313" key="3">
    <source>
        <dbReference type="Proteomes" id="UP001273209"/>
    </source>
</evidence>
<feature type="compositionally biased region" description="Polar residues" evidence="1">
    <location>
        <begin position="124"/>
        <end position="172"/>
    </location>
</feature>
<dbReference type="PANTHER" id="PTHR48125:SF12">
    <property type="entry name" value="AT HOOK TRANSCRIPTION FACTOR FAMILY-RELATED"/>
    <property type="match status" value="1"/>
</dbReference>
<name>A0AAE1M4E2_9HYPO</name>
<feature type="region of interest" description="Disordered" evidence="1">
    <location>
        <begin position="115"/>
        <end position="187"/>
    </location>
</feature>
<dbReference type="AlphaFoldDB" id="A0AAE1M4E2"/>
<organism evidence="2 3">
    <name type="scientific">Trichoderma aggressivum f. europaeum</name>
    <dbReference type="NCBI Taxonomy" id="173218"/>
    <lineage>
        <taxon>Eukaryota</taxon>
        <taxon>Fungi</taxon>
        <taxon>Dikarya</taxon>
        <taxon>Ascomycota</taxon>
        <taxon>Pezizomycotina</taxon>
        <taxon>Sordariomycetes</taxon>
        <taxon>Hypocreomycetidae</taxon>
        <taxon>Hypocreales</taxon>
        <taxon>Hypocreaceae</taxon>
        <taxon>Trichoderma</taxon>
    </lineage>
</organism>
<feature type="compositionally biased region" description="Low complexity" evidence="1">
    <location>
        <begin position="629"/>
        <end position="639"/>
    </location>
</feature>
<feature type="compositionally biased region" description="Polar residues" evidence="1">
    <location>
        <begin position="34"/>
        <end position="53"/>
    </location>
</feature>
<feature type="compositionally biased region" description="Basic and acidic residues" evidence="1">
    <location>
        <begin position="511"/>
        <end position="523"/>
    </location>
</feature>
<protein>
    <submittedName>
        <fullName evidence="2">Uncharacterized protein</fullName>
    </submittedName>
</protein>
<dbReference type="PANTHER" id="PTHR48125">
    <property type="entry name" value="LP07818P1"/>
    <property type="match status" value="1"/>
</dbReference>
<sequence>MASSIDTMHGPDPEEIKQALMAELGRSRQDELPLSNQSKRPSYQPMRSGTSHIPQARKDQLESKWGKKIIDEESQQMEGLELGSSRPWAKITNQYMARHAVESAPPRLAVRAPQTRPFAIPKAPSSTRSSKGVSNALAQASTHVSHQTAPRNGLRVSSGSSNQGQNAISTGRNLGEPRPTSSTPQHTVEHILSQGECMLIDESDDSSVSAKFVAKVIMQRNEGLFMLMPSGQPQSVYNVLSLGVPVIQGPYCIIYGARNERLHKVKLRTTSAAESFQYLLKTLQQSARQFCEPRPASPKPAPIVAASKEEAANPLPTPSKTASKAPEDVPEISDGDKRAALQTPQSTEAPLQQDSERSLLNLEDEPQPQLSLTIDAAADHMQRIVTQILSEITATGVNVPEKGVEEIESTAIANWMAQGFMESETGSDDMKDELVDLLRLLVRIKRKVQYRHGISVGSKDVSISSATLQDLQEIVEKPSKRIKYTTADIKELETHAVSRQDKIMASGLQEIQRKSPKPVESKESSPIPDVSIPDVSGPDDSKTGLPLADEPKKKIDLVRPSNSGAKEPSVPSHSSSRAELPDSTAKVTTDVSSPAPATPTEPLNSASKASSGASNSDLKAPGGLATSRWATPGAWSAPTTTTAAVVAKKEATTPFKPTAPVFISKKTAPKGLSSSRWAMGDMPIANKGAFASF</sequence>
<comment type="caution">
    <text evidence="2">The sequence shown here is derived from an EMBL/GenBank/DDBJ whole genome shotgun (WGS) entry which is preliminary data.</text>
</comment>
<accession>A0AAE1M4E2</accession>
<dbReference type="RefSeq" id="XP_062759964.1">
    <property type="nucleotide sequence ID" value="XM_062894530.1"/>
</dbReference>
<dbReference type="Proteomes" id="UP001273209">
    <property type="component" value="Unassembled WGS sequence"/>
</dbReference>